<dbReference type="RefSeq" id="WP_005284471.1">
    <property type="nucleotide sequence ID" value="NZ_BMDA01000001.1"/>
</dbReference>
<reference evidence="1 3" key="1">
    <citation type="submission" date="2013-02" db="EMBL/GenBank/DDBJ databases">
        <title>The Genome Sequence of Acinetobacter sp. NIPH 3623.</title>
        <authorList>
            <consortium name="The Broad Institute Genome Sequencing Platform"/>
            <consortium name="The Broad Institute Genome Sequencing Center for Infectious Disease"/>
            <person name="Cerqueira G."/>
            <person name="Feldgarden M."/>
            <person name="Courvalin P."/>
            <person name="Perichon B."/>
            <person name="Grillot-Courvalin C."/>
            <person name="Clermont D."/>
            <person name="Rocha E."/>
            <person name="Yoon E.-J."/>
            <person name="Nemec A."/>
            <person name="Walker B."/>
            <person name="Young S.K."/>
            <person name="Zeng Q."/>
            <person name="Gargeya S."/>
            <person name="Fitzgerald M."/>
            <person name="Haas B."/>
            <person name="Abouelleil A."/>
            <person name="Alvarado L."/>
            <person name="Arachchi H.M."/>
            <person name="Berlin A.M."/>
            <person name="Chapman S.B."/>
            <person name="Dewar J."/>
            <person name="Goldberg J."/>
            <person name="Griggs A."/>
            <person name="Gujja S."/>
            <person name="Hansen M."/>
            <person name="Howarth C."/>
            <person name="Imamovic A."/>
            <person name="Larimer J."/>
            <person name="McCowan C."/>
            <person name="Murphy C."/>
            <person name="Neiman D."/>
            <person name="Pearson M."/>
            <person name="Priest M."/>
            <person name="Roberts A."/>
            <person name="Saif S."/>
            <person name="Shea T."/>
            <person name="Sisk P."/>
            <person name="Sykes S."/>
            <person name="Wortman J."/>
            <person name="Nusbaum C."/>
            <person name="Birren B."/>
        </authorList>
    </citation>
    <scope>NUCLEOTIDE SEQUENCE [LARGE SCALE GENOMIC DNA]</scope>
    <source>
        <strain evidence="1 3">NIPH 3623</strain>
    </source>
</reference>
<dbReference type="HOGENOM" id="CLU_613433_0_0_6"/>
<evidence type="ECO:0000313" key="1">
    <source>
        <dbReference type="EMBL" id="ENX38739.1"/>
    </source>
</evidence>
<gene>
    <name evidence="1" type="ORF">F888_01608</name>
    <name evidence="2" type="ORF">GCM10007354_16970</name>
</gene>
<dbReference type="AlphaFoldDB" id="N9PZ30"/>
<evidence type="ECO:0000313" key="4">
    <source>
        <dbReference type="Proteomes" id="UP000652691"/>
    </source>
</evidence>
<sequence>MTNYSNFILKLDISEIKSLAGSFKVLFDTAAYSLNENMLPFEVFEFPSYQQIIEILAKKIGYNSFNSLKNDERKYFVLDLDKLVPEDFINISKNKIMFYSFRNELFPKIVLECKYTREIQREIFKNVLIKVINEIKSYFPNNFINLKYISSLQFESDLKLFFSGFFWCENYLTSKKDNFEKKPLSLMAVMLTIFSNKNKAVKVLNNFNPIFRLLYVCEKVITFDIDKIFKIKLNEFEKNNLKIFLDTLFVEFDYFKNEFFKTEFDLTSYIGNCEFITLEEKVKNIENELNFKNDESKYFALIDFFVLNNFSEIKEKVLFFNDVEVGEIIDLNKLIMHYIIKTNSIYDFENELIPEFDTDEGMRKLVQLAIAQMNLEYYFISLGSEKKLKQWFSVNEENFKENEVWDFCNDYLDIEHWEGNIELKKILLSTEPNYEKYITIIRESYK</sequence>
<name>N9PZ30_9GAMM</name>
<dbReference type="Proteomes" id="UP000652691">
    <property type="component" value="Unassembled WGS sequence"/>
</dbReference>
<organism evidence="1 3">
    <name type="scientific">Acinetobacter courvalinii</name>
    <dbReference type="NCBI Taxonomy" id="280147"/>
    <lineage>
        <taxon>Bacteria</taxon>
        <taxon>Pseudomonadati</taxon>
        <taxon>Pseudomonadota</taxon>
        <taxon>Gammaproteobacteria</taxon>
        <taxon>Moraxellales</taxon>
        <taxon>Moraxellaceae</taxon>
        <taxon>Acinetobacter</taxon>
    </lineage>
</organism>
<keyword evidence="3" id="KW-1185">Reference proteome</keyword>
<accession>N9PZ30</accession>
<dbReference type="Proteomes" id="UP000013200">
    <property type="component" value="Unassembled WGS sequence"/>
</dbReference>
<reference evidence="2" key="3">
    <citation type="submission" date="2024-03" db="EMBL/GenBank/DDBJ databases">
        <authorList>
            <person name="Sun Q."/>
            <person name="Sedlacek I."/>
        </authorList>
    </citation>
    <scope>NUCLEOTIDE SEQUENCE</scope>
    <source>
        <strain evidence="2">CCM 8635</strain>
    </source>
</reference>
<dbReference type="EMBL" id="APSA01000005">
    <property type="protein sequence ID" value="ENX38739.1"/>
    <property type="molecule type" value="Genomic_DNA"/>
</dbReference>
<protein>
    <submittedName>
        <fullName evidence="1">Uncharacterized protein</fullName>
    </submittedName>
</protein>
<evidence type="ECO:0000313" key="2">
    <source>
        <dbReference type="EMBL" id="GGH34421.1"/>
    </source>
</evidence>
<reference evidence="2 4" key="2">
    <citation type="journal article" date="2014" name="Int. J. Syst. Evol. Microbiol.">
        <title>Complete genome sequence of Corynebacterium casei LMG S-19264T (=DSM 44701T), isolated from a smear-ripened cheese.</title>
        <authorList>
            <consortium name="US DOE Joint Genome Institute (JGI-PGF)"/>
            <person name="Walter F."/>
            <person name="Albersmeier A."/>
            <person name="Kalinowski J."/>
            <person name="Ruckert C."/>
        </authorList>
    </citation>
    <scope>NUCLEOTIDE SEQUENCE [LARGE SCALE GENOMIC DNA]</scope>
    <source>
        <strain evidence="2 4">CCM 8635</strain>
    </source>
</reference>
<dbReference type="EMBL" id="BMDA01000001">
    <property type="protein sequence ID" value="GGH34421.1"/>
    <property type="molecule type" value="Genomic_DNA"/>
</dbReference>
<dbReference type="GeneID" id="80104265"/>
<dbReference type="PATRIC" id="fig|1217698.3.peg.1555"/>
<evidence type="ECO:0000313" key="3">
    <source>
        <dbReference type="Proteomes" id="UP000013200"/>
    </source>
</evidence>
<proteinExistence type="predicted"/>
<comment type="caution">
    <text evidence="1">The sequence shown here is derived from an EMBL/GenBank/DDBJ whole genome shotgun (WGS) entry which is preliminary data.</text>
</comment>